<dbReference type="AlphaFoldDB" id="A0AA86RMU0"/>
<protein>
    <submittedName>
        <fullName evidence="5">Hypothetical_protein</fullName>
    </submittedName>
</protein>
<feature type="region of interest" description="Disordered" evidence="1">
    <location>
        <begin position="18"/>
        <end position="49"/>
    </location>
</feature>
<dbReference type="EMBL" id="CATOUU010001173">
    <property type="protein sequence ID" value="CAI9976458.1"/>
    <property type="molecule type" value="Genomic_DNA"/>
</dbReference>
<feature type="compositionally biased region" description="Basic and acidic residues" evidence="1">
    <location>
        <begin position="18"/>
        <end position="41"/>
    </location>
</feature>
<evidence type="ECO:0000313" key="8">
    <source>
        <dbReference type="Proteomes" id="UP001642409"/>
    </source>
</evidence>
<dbReference type="Proteomes" id="UP001642409">
    <property type="component" value="Unassembled WGS sequence"/>
</dbReference>
<accession>A0AA86RMU0</accession>
<feature type="compositionally biased region" description="Polar residues" evidence="1">
    <location>
        <begin position="100"/>
        <end position="116"/>
    </location>
</feature>
<comment type="caution">
    <text evidence="4">The sequence shown here is derived from an EMBL/GenBank/DDBJ whole genome shotgun (WGS) entry which is preliminary data.</text>
</comment>
<evidence type="ECO:0000313" key="4">
    <source>
        <dbReference type="EMBL" id="CAI9976458.1"/>
    </source>
</evidence>
<evidence type="ECO:0000313" key="2">
    <source>
        <dbReference type="EMBL" id="CAI9938465.1"/>
    </source>
</evidence>
<dbReference type="EMBL" id="CAXDID020000337">
    <property type="protein sequence ID" value="CAL6078923.1"/>
    <property type="molecule type" value="Genomic_DNA"/>
</dbReference>
<evidence type="ECO:0000256" key="1">
    <source>
        <dbReference type="SAM" id="MobiDB-lite"/>
    </source>
</evidence>
<dbReference type="EMBL" id="CATOUU010000655">
    <property type="protein sequence ID" value="CAI9938465.1"/>
    <property type="molecule type" value="Genomic_DNA"/>
</dbReference>
<organism evidence="4">
    <name type="scientific">Hexamita inflata</name>
    <dbReference type="NCBI Taxonomy" id="28002"/>
    <lineage>
        <taxon>Eukaryota</taxon>
        <taxon>Metamonada</taxon>
        <taxon>Diplomonadida</taxon>
        <taxon>Hexamitidae</taxon>
        <taxon>Hexamitinae</taxon>
        <taxon>Hexamita</taxon>
    </lineage>
</organism>
<evidence type="ECO:0000313" key="3">
    <source>
        <dbReference type="EMBL" id="CAI9947632.1"/>
    </source>
</evidence>
<keyword evidence="8" id="KW-1185">Reference proteome</keyword>
<feature type="region of interest" description="Disordered" evidence="1">
    <location>
        <begin position="97"/>
        <end position="116"/>
    </location>
</feature>
<name>A0AA86RMU0_9EUKA</name>
<reference evidence="4" key="1">
    <citation type="submission" date="2023-06" db="EMBL/GenBank/DDBJ databases">
        <authorList>
            <person name="Kurt Z."/>
        </authorList>
    </citation>
    <scope>NUCLEOTIDE SEQUENCE</scope>
</reference>
<dbReference type="EMBL" id="CAXDID020000043">
    <property type="protein sequence ID" value="CAL6001428.1"/>
    <property type="molecule type" value="Genomic_DNA"/>
</dbReference>
<gene>
    <name evidence="5" type="ORF">HINF_LOCUS17439</name>
    <name evidence="2" type="ORF">HINF_LOCUS26110</name>
    <name evidence="3" type="ORF">HINF_LOCUS35277</name>
    <name evidence="6" type="ORF">HINF_LOCUS54651</name>
    <name evidence="7" type="ORF">HINF_LOCUS59137</name>
    <name evidence="4" type="ORF">HINF_LOCUS64103</name>
</gene>
<evidence type="ECO:0000313" key="6">
    <source>
        <dbReference type="EMBL" id="CAL6070634.1"/>
    </source>
</evidence>
<evidence type="ECO:0000313" key="5">
    <source>
        <dbReference type="EMBL" id="CAL6001428.1"/>
    </source>
</evidence>
<sequence length="129" mass="14605">MQNIDKILSIKERLQAKLKEQAPKNQKEIKADRPKPNEKKFIAPPPSADRSKLRLMSLEDVHLQSQMSEVKLSNQQLPESSQTKSCIVFENEEPLRGPSPLSQILRSSEVRSSTPVVQLGKTEKIDFGK</sequence>
<dbReference type="EMBL" id="CATOUU010000778">
    <property type="protein sequence ID" value="CAI9947632.1"/>
    <property type="molecule type" value="Genomic_DNA"/>
</dbReference>
<evidence type="ECO:0000313" key="7">
    <source>
        <dbReference type="EMBL" id="CAL6078923.1"/>
    </source>
</evidence>
<dbReference type="EMBL" id="CAXDID020000285">
    <property type="protein sequence ID" value="CAL6070634.1"/>
    <property type="molecule type" value="Genomic_DNA"/>
</dbReference>
<reference evidence="5 8" key="2">
    <citation type="submission" date="2024-07" db="EMBL/GenBank/DDBJ databases">
        <authorList>
            <person name="Akdeniz Z."/>
        </authorList>
    </citation>
    <scope>NUCLEOTIDE SEQUENCE [LARGE SCALE GENOMIC DNA]</scope>
</reference>
<proteinExistence type="predicted"/>